<dbReference type="STRING" id="1194695.A0A5D3BZU6"/>
<accession>A0A5D3BZU6</accession>
<dbReference type="GO" id="GO:0005634">
    <property type="term" value="C:nucleus"/>
    <property type="evidence" value="ECO:0007669"/>
    <property type="project" value="UniProtKB-SubCell"/>
</dbReference>
<evidence type="ECO:0000256" key="1">
    <source>
        <dbReference type="ARBA" id="ARBA00004123"/>
    </source>
</evidence>
<dbReference type="EMBL" id="SSTE01011134">
    <property type="protein sequence ID" value="KAA0052011.1"/>
    <property type="molecule type" value="Genomic_DNA"/>
</dbReference>
<feature type="region of interest" description="Disordered" evidence="3">
    <location>
        <begin position="178"/>
        <end position="197"/>
    </location>
</feature>
<reference evidence="6 7" key="1">
    <citation type="submission" date="2019-08" db="EMBL/GenBank/DDBJ databases">
        <title>Draft genome sequences of two oriental melons (Cucumis melo L. var makuwa).</title>
        <authorList>
            <person name="Kwon S.-Y."/>
        </authorList>
    </citation>
    <scope>NUCLEOTIDE SEQUENCE [LARGE SCALE GENOMIC DNA]</scope>
    <source>
        <strain evidence="7">cv. Chang Bougi</strain>
        <strain evidence="6">cv. SW 3</strain>
        <tissue evidence="5">Leaf</tissue>
    </source>
</reference>
<sequence>MVGLPYDFLVNPLGAVRSTFEKAISSGSNPASFDGKDWGALQPFQHFLFDQNGLSKVPILNASSAKWLQPNTLVRFRGMIQDMLGNEFYVGAYKDGSTWKTTKFMDSSQCPTGFSPDMRIWERRVLYCVPVPGQNSWTESSRLGESNNSAEGTSENRQKRCRMDENAVDHMDILAPSDELQNSSSGKKQKDEQLSPCSQNISTMATSSLSTACNTARDFLPCIVKIYDTAESELKLNDVFEFIGVVTLDTELKVDKDDYDEFSNGLSEDLSVQFPPDMSITLGKPKKMAKKHEQRFKSLEQEASEMKTDLQKLPMMEEKLSTIMKNIERLSTQGEKLLHQQTLMKN</sequence>
<dbReference type="EMBL" id="SSTD01014204">
    <property type="protein sequence ID" value="TYK04548.1"/>
    <property type="molecule type" value="Genomic_DNA"/>
</dbReference>
<dbReference type="PANTHER" id="PTHR13489:SF0">
    <property type="entry name" value="MINI-CHROMOSOME MAINTENANCE COMPLEX-BINDING PROTEIN"/>
    <property type="match status" value="1"/>
</dbReference>
<name>A0A5D3BZU6_CUCMM</name>
<keyword evidence="2" id="KW-0539">Nucleus</keyword>
<evidence type="ECO:0000313" key="4">
    <source>
        <dbReference type="EMBL" id="KAA0052011.1"/>
    </source>
</evidence>
<feature type="compositionally biased region" description="Polar residues" evidence="3">
    <location>
        <begin position="138"/>
        <end position="153"/>
    </location>
</feature>
<gene>
    <name evidence="5" type="ORF">E5676_scaffold409G001760</name>
    <name evidence="4" type="ORF">E6C27_scaffold60G005000</name>
</gene>
<dbReference type="AlphaFoldDB" id="A0A5D3BZU6"/>
<dbReference type="OrthoDB" id="329666at2759"/>
<evidence type="ECO:0000313" key="5">
    <source>
        <dbReference type="EMBL" id="TYK04548.1"/>
    </source>
</evidence>
<evidence type="ECO:0000313" key="7">
    <source>
        <dbReference type="Proteomes" id="UP000321947"/>
    </source>
</evidence>
<comment type="subcellular location">
    <subcellularLocation>
        <location evidence="1">Nucleus</location>
    </subcellularLocation>
</comment>
<protein>
    <submittedName>
        <fullName evidence="5">Mini-chromosome maintenance complex-binding protein</fullName>
    </submittedName>
</protein>
<dbReference type="Proteomes" id="UP000321947">
    <property type="component" value="Unassembled WGS sequence"/>
</dbReference>
<dbReference type="PANTHER" id="PTHR13489">
    <property type="entry name" value="MINI-CHROMOSOME MAINTENANCE COMPLEX-BINDING PROTEIN"/>
    <property type="match status" value="1"/>
</dbReference>
<organism evidence="5 7">
    <name type="scientific">Cucumis melo var. makuwa</name>
    <name type="common">Oriental melon</name>
    <dbReference type="NCBI Taxonomy" id="1194695"/>
    <lineage>
        <taxon>Eukaryota</taxon>
        <taxon>Viridiplantae</taxon>
        <taxon>Streptophyta</taxon>
        <taxon>Embryophyta</taxon>
        <taxon>Tracheophyta</taxon>
        <taxon>Spermatophyta</taxon>
        <taxon>Magnoliopsida</taxon>
        <taxon>eudicotyledons</taxon>
        <taxon>Gunneridae</taxon>
        <taxon>Pentapetalae</taxon>
        <taxon>rosids</taxon>
        <taxon>fabids</taxon>
        <taxon>Cucurbitales</taxon>
        <taxon>Cucurbitaceae</taxon>
        <taxon>Benincaseae</taxon>
        <taxon>Cucumis</taxon>
    </lineage>
</organism>
<dbReference type="GO" id="GO:0006261">
    <property type="term" value="P:DNA-templated DNA replication"/>
    <property type="evidence" value="ECO:0007669"/>
    <property type="project" value="TreeGrafter"/>
</dbReference>
<proteinExistence type="predicted"/>
<dbReference type="GO" id="GO:0003682">
    <property type="term" value="F:chromatin binding"/>
    <property type="evidence" value="ECO:0007669"/>
    <property type="project" value="TreeGrafter"/>
</dbReference>
<dbReference type="Pfam" id="PF09739">
    <property type="entry name" value="MCM_bind"/>
    <property type="match status" value="1"/>
</dbReference>
<evidence type="ECO:0000256" key="3">
    <source>
        <dbReference type="SAM" id="MobiDB-lite"/>
    </source>
</evidence>
<dbReference type="InterPro" id="IPR019140">
    <property type="entry name" value="MCM_complex-bd"/>
</dbReference>
<evidence type="ECO:0000256" key="2">
    <source>
        <dbReference type="ARBA" id="ARBA00023242"/>
    </source>
</evidence>
<evidence type="ECO:0000313" key="6">
    <source>
        <dbReference type="Proteomes" id="UP000321393"/>
    </source>
</evidence>
<comment type="caution">
    <text evidence="5">The sequence shown here is derived from an EMBL/GenBank/DDBJ whole genome shotgun (WGS) entry which is preliminary data.</text>
</comment>
<dbReference type="Proteomes" id="UP000321393">
    <property type="component" value="Unassembled WGS sequence"/>
</dbReference>
<feature type="region of interest" description="Disordered" evidence="3">
    <location>
        <begin position="138"/>
        <end position="160"/>
    </location>
</feature>